<feature type="region of interest" description="Disordered" evidence="1">
    <location>
        <begin position="1"/>
        <end position="23"/>
    </location>
</feature>
<feature type="compositionally biased region" description="Acidic residues" evidence="1">
    <location>
        <begin position="1"/>
        <end position="12"/>
    </location>
</feature>
<name>A0A934WUK0_9FIRM</name>
<dbReference type="InterPro" id="IPR029045">
    <property type="entry name" value="ClpP/crotonase-like_dom_sf"/>
</dbReference>
<dbReference type="InterPro" id="IPR023562">
    <property type="entry name" value="ClpP/TepA"/>
</dbReference>
<dbReference type="GO" id="GO:0006508">
    <property type="term" value="P:proteolysis"/>
    <property type="evidence" value="ECO:0007669"/>
    <property type="project" value="UniProtKB-KW"/>
</dbReference>
<dbReference type="GO" id="GO:0008233">
    <property type="term" value="F:peptidase activity"/>
    <property type="evidence" value="ECO:0007669"/>
    <property type="project" value="UniProtKB-KW"/>
</dbReference>
<evidence type="ECO:0000313" key="3">
    <source>
        <dbReference type="Proteomes" id="UP000633365"/>
    </source>
</evidence>
<gene>
    <name evidence="2" type="ORF">JKK62_16165</name>
</gene>
<proteinExistence type="predicted"/>
<comment type="caution">
    <text evidence="2">The sequence shown here is derived from an EMBL/GenBank/DDBJ whole genome shotgun (WGS) entry which is preliminary data.</text>
</comment>
<reference evidence="2" key="1">
    <citation type="submission" date="2021-01" db="EMBL/GenBank/DDBJ databases">
        <title>Genome public.</title>
        <authorList>
            <person name="Liu C."/>
            <person name="Sun Q."/>
        </authorList>
    </citation>
    <scope>NUCLEOTIDE SEQUENCE</scope>
    <source>
        <strain evidence="2">M6</strain>
    </source>
</reference>
<sequence>MSEQTELEEEFAESGCESSASQDNPLMQTGSILISHKGKILDCLTIIGQIEGHDVLPPRHKTTKYEHIIPLLVSIEEDERIDGLLVLLNTVGGDVEAGLAIAEVISGMKKPTVSIVLGGGHSIGIPLAVAADKSFIAKSASMTVHPVRTTGLTLGVPQTFEYFRRMQDRITGFVVEHSRISAERYGELVLNTGELVTDVGTILDGEDAVREGLVDAVGTVSDAIEALHAMTTAQ</sequence>
<keyword evidence="3" id="KW-1185">Reference proteome</keyword>
<dbReference type="Pfam" id="PF00574">
    <property type="entry name" value="CLP_protease"/>
    <property type="match status" value="1"/>
</dbReference>
<accession>A0A934WUK0</accession>
<evidence type="ECO:0000256" key="1">
    <source>
        <dbReference type="SAM" id="MobiDB-lite"/>
    </source>
</evidence>
<keyword evidence="2" id="KW-0378">Hydrolase</keyword>
<dbReference type="EMBL" id="JAEQMG010000181">
    <property type="protein sequence ID" value="MBK6090159.1"/>
    <property type="molecule type" value="Genomic_DNA"/>
</dbReference>
<evidence type="ECO:0000313" key="2">
    <source>
        <dbReference type="EMBL" id="MBK6090159.1"/>
    </source>
</evidence>
<dbReference type="Proteomes" id="UP000633365">
    <property type="component" value="Unassembled WGS sequence"/>
</dbReference>
<protein>
    <submittedName>
        <fullName evidence="2">ATP-dependent Clp protease proteolytic subunit</fullName>
    </submittedName>
</protein>
<dbReference type="SUPFAM" id="SSF52096">
    <property type="entry name" value="ClpP/crotonase"/>
    <property type="match status" value="1"/>
</dbReference>
<dbReference type="AlphaFoldDB" id="A0A934WUK0"/>
<organism evidence="2 3">
    <name type="scientific">Ruminococcus difficilis</name>
    <dbReference type="NCBI Taxonomy" id="2763069"/>
    <lineage>
        <taxon>Bacteria</taxon>
        <taxon>Bacillati</taxon>
        <taxon>Bacillota</taxon>
        <taxon>Clostridia</taxon>
        <taxon>Eubacteriales</taxon>
        <taxon>Oscillospiraceae</taxon>
        <taxon>Ruminococcus</taxon>
    </lineage>
</organism>
<keyword evidence="2" id="KW-0645">Protease</keyword>
<dbReference type="Gene3D" id="3.90.226.10">
    <property type="entry name" value="2-enoyl-CoA Hydratase, Chain A, domain 1"/>
    <property type="match status" value="1"/>
</dbReference>